<feature type="domain" description="DUF6596" evidence="2">
    <location>
        <begin position="185"/>
        <end position="285"/>
    </location>
</feature>
<dbReference type="OrthoDB" id="9780299at2"/>
<evidence type="ECO:0000313" key="3">
    <source>
        <dbReference type="EMBL" id="AYG57759.1"/>
    </source>
</evidence>
<dbReference type="Proteomes" id="UP000282195">
    <property type="component" value="Chromosome"/>
</dbReference>
<feature type="domain" description="RNA polymerase sigma-70 region 2" evidence="1">
    <location>
        <begin position="18"/>
        <end position="82"/>
    </location>
</feature>
<dbReference type="InterPro" id="IPR007627">
    <property type="entry name" value="RNA_pol_sigma70_r2"/>
</dbReference>
<dbReference type="InterPro" id="IPR013325">
    <property type="entry name" value="RNA_pol_sigma_r2"/>
</dbReference>
<evidence type="ECO:0000259" key="2">
    <source>
        <dbReference type="Pfam" id="PF20239"/>
    </source>
</evidence>
<dbReference type="GO" id="GO:0003700">
    <property type="term" value="F:DNA-binding transcription factor activity"/>
    <property type="evidence" value="ECO:0007669"/>
    <property type="project" value="InterPro"/>
</dbReference>
<organism evidence="3 4">
    <name type="scientific">Rhizobium jaguaris</name>
    <dbReference type="NCBI Taxonomy" id="1312183"/>
    <lineage>
        <taxon>Bacteria</taxon>
        <taxon>Pseudomonadati</taxon>
        <taxon>Pseudomonadota</taxon>
        <taxon>Alphaproteobacteria</taxon>
        <taxon>Hyphomicrobiales</taxon>
        <taxon>Rhizobiaceae</taxon>
        <taxon>Rhizobium/Agrobacterium group</taxon>
        <taxon>Rhizobium</taxon>
    </lineage>
</organism>
<dbReference type="InterPro" id="IPR046531">
    <property type="entry name" value="DUF6596"/>
</dbReference>
<dbReference type="PANTHER" id="PTHR47756:SF2">
    <property type="entry name" value="BLL6612 PROTEIN"/>
    <property type="match status" value="1"/>
</dbReference>
<dbReference type="EMBL" id="CP032694">
    <property type="protein sequence ID" value="AYG57759.1"/>
    <property type="molecule type" value="Genomic_DNA"/>
</dbReference>
<accession>A0A387FGW0</accession>
<dbReference type="GO" id="GO:0006352">
    <property type="term" value="P:DNA-templated transcription initiation"/>
    <property type="evidence" value="ECO:0007669"/>
    <property type="project" value="InterPro"/>
</dbReference>
<dbReference type="SUPFAM" id="SSF88946">
    <property type="entry name" value="Sigma2 domain of RNA polymerase sigma factors"/>
    <property type="match status" value="1"/>
</dbReference>
<protein>
    <submittedName>
        <fullName evidence="3">RNA polymerase subunit sigma-70</fullName>
    </submittedName>
</protein>
<keyword evidence="4" id="KW-1185">Reference proteome</keyword>
<evidence type="ECO:0000259" key="1">
    <source>
        <dbReference type="Pfam" id="PF04542"/>
    </source>
</evidence>
<reference evidence="3 4" key="1">
    <citation type="submission" date="2018-10" db="EMBL/GenBank/DDBJ databases">
        <title>Rhizobium etli, R. leguminosarum and a new Rhizobium genospecies from Phaseolus dumosus.</title>
        <authorList>
            <person name="Ramirez-Puebla S.T."/>
            <person name="Rogel-Hernandez M.A."/>
            <person name="Guerrero G."/>
            <person name="Ormeno-Orrillo E."/>
            <person name="Martinez-Romero J.C."/>
            <person name="Negrete-Yankelevich S."/>
            <person name="Martinez-Romero E."/>
        </authorList>
    </citation>
    <scope>NUCLEOTIDE SEQUENCE [LARGE SCALE GENOMIC DNA]</scope>
    <source>
        <strain evidence="3 4">CCGE525</strain>
    </source>
</reference>
<dbReference type="PANTHER" id="PTHR47756">
    <property type="entry name" value="BLL6612 PROTEIN-RELATED"/>
    <property type="match status" value="1"/>
</dbReference>
<gene>
    <name evidence="3" type="ORF">CCGE525_02220</name>
</gene>
<dbReference type="KEGG" id="rjg:CCGE525_02220"/>
<dbReference type="RefSeq" id="WP_120702854.1">
    <property type="nucleotide sequence ID" value="NZ_CP032694.1"/>
</dbReference>
<name>A0A387FGW0_9HYPH</name>
<dbReference type="Pfam" id="PF04542">
    <property type="entry name" value="Sigma70_r2"/>
    <property type="match status" value="1"/>
</dbReference>
<proteinExistence type="predicted"/>
<dbReference type="AlphaFoldDB" id="A0A387FGW0"/>
<sequence length="421" mass="45733">MSQGDDQSAIKTAEAVARRSYGKLVAILAARTHDVAGAEDALSEAFASALADWPVNGAPLSPEAWLLAVARRKMIDAVRRRRVSAVASGHLQLMAEELEATASLVPEIPDERLALMFACAHPIIEPGIRAPLILQTILGFDAQTIGSAFLVSPAAMGQRLARAKRKIRHAKVPLRVPDRADMRARLTAVLEAVYAAYTEGWSDPAGTDASLRNLAEEAIWLGRLIVTLLPKEPEALGLLALMLYSHARRCARRSPAGEFVPLADQDPALWDEGLIDEAEDLLVRASAFDAFDRYQLEAAIQSAHVVRRRTGATDWVAIERLYDGLCAITGSPVAAINRAIAVAQTRGPAAGLAALPVLALGSRLVEYQPYWAARAELHTRMGETAAAREAYDQAIALEIDPAVRRFLQRRRTESFGQYRTT</sequence>
<dbReference type="Pfam" id="PF20239">
    <property type="entry name" value="DUF6596"/>
    <property type="match status" value="1"/>
</dbReference>
<evidence type="ECO:0000313" key="4">
    <source>
        <dbReference type="Proteomes" id="UP000282195"/>
    </source>
</evidence>
<dbReference type="Gene3D" id="1.10.1740.10">
    <property type="match status" value="1"/>
</dbReference>